<accession>A0A9N8E5L8</accession>
<keyword evidence="2" id="KW-0732">Signal</keyword>
<organism evidence="3 4">
    <name type="scientific">Seminavis robusta</name>
    <dbReference type="NCBI Taxonomy" id="568900"/>
    <lineage>
        <taxon>Eukaryota</taxon>
        <taxon>Sar</taxon>
        <taxon>Stramenopiles</taxon>
        <taxon>Ochrophyta</taxon>
        <taxon>Bacillariophyta</taxon>
        <taxon>Bacillariophyceae</taxon>
        <taxon>Bacillariophycidae</taxon>
        <taxon>Naviculales</taxon>
        <taxon>Naviculaceae</taxon>
        <taxon>Seminavis</taxon>
    </lineage>
</organism>
<dbReference type="Proteomes" id="UP001153069">
    <property type="component" value="Unassembled WGS sequence"/>
</dbReference>
<feature type="region of interest" description="Disordered" evidence="1">
    <location>
        <begin position="32"/>
        <end position="61"/>
    </location>
</feature>
<reference evidence="3" key="1">
    <citation type="submission" date="2020-06" db="EMBL/GenBank/DDBJ databases">
        <authorList>
            <consortium name="Plant Systems Biology data submission"/>
        </authorList>
    </citation>
    <scope>NUCLEOTIDE SEQUENCE</scope>
    <source>
        <strain evidence="3">D6</strain>
    </source>
</reference>
<dbReference type="Gene3D" id="3.40.30.10">
    <property type="entry name" value="Glutaredoxin"/>
    <property type="match status" value="1"/>
</dbReference>
<feature type="signal peptide" evidence="2">
    <location>
        <begin position="1"/>
        <end position="18"/>
    </location>
</feature>
<dbReference type="SUPFAM" id="SSF52833">
    <property type="entry name" value="Thioredoxin-like"/>
    <property type="match status" value="1"/>
</dbReference>
<proteinExistence type="predicted"/>
<sequence length="249" mass="27030">MNSIQLHFLLFLIVVILSQDGVAVNGFAVTKQPSSSRSQSRPSSSSSLFSHDKESIPFSEGTSRRRVLTSWIATTGISGIVMATAAASPRSAMAAPPIAVIAEELGYFPVQNKAGEMVYVPKRVQRQSSEQAIALAKKLKQAGVVMYGAFWCPHCARQKELFGREAWSYIDYVECAPKGYGAAPLLCNKQDIDGYPTWVFKGTGSNGRKERSVLGGERPLEDLAQQINIAFQPDKEENLPPSLGSSACK</sequence>
<dbReference type="InterPro" id="IPR036249">
    <property type="entry name" value="Thioredoxin-like_sf"/>
</dbReference>
<evidence type="ECO:0000256" key="1">
    <source>
        <dbReference type="SAM" id="MobiDB-lite"/>
    </source>
</evidence>
<dbReference type="PANTHER" id="PTHR34573">
    <property type="entry name" value="VKC DOMAIN-CONTAINING PROTEIN"/>
    <property type="match status" value="1"/>
</dbReference>
<name>A0A9N8E5L8_9STRA</name>
<keyword evidence="4" id="KW-1185">Reference proteome</keyword>
<evidence type="ECO:0000256" key="2">
    <source>
        <dbReference type="SAM" id="SignalP"/>
    </source>
</evidence>
<comment type="caution">
    <text evidence="3">The sequence shown here is derived from an EMBL/GenBank/DDBJ whole genome shotgun (WGS) entry which is preliminary data.</text>
</comment>
<dbReference type="PANTHER" id="PTHR34573:SF1">
    <property type="entry name" value="VITAMIN K EPOXIDE REDUCTASE DOMAIN-CONTAINING PROTEIN"/>
    <property type="match status" value="1"/>
</dbReference>
<dbReference type="EMBL" id="CAICTM010000572">
    <property type="protein sequence ID" value="CAB9513134.1"/>
    <property type="molecule type" value="Genomic_DNA"/>
</dbReference>
<protein>
    <submittedName>
        <fullName evidence="3">Vitamin K epoxide reductase</fullName>
    </submittedName>
</protein>
<feature type="chain" id="PRO_5040470183" evidence="2">
    <location>
        <begin position="19"/>
        <end position="249"/>
    </location>
</feature>
<gene>
    <name evidence="3" type="ORF">SEMRO_573_G169050.1</name>
</gene>
<feature type="compositionally biased region" description="Low complexity" evidence="1">
    <location>
        <begin position="32"/>
        <end position="47"/>
    </location>
</feature>
<evidence type="ECO:0000313" key="4">
    <source>
        <dbReference type="Proteomes" id="UP001153069"/>
    </source>
</evidence>
<dbReference type="OrthoDB" id="343052at2759"/>
<evidence type="ECO:0000313" key="3">
    <source>
        <dbReference type="EMBL" id="CAB9513134.1"/>
    </source>
</evidence>
<dbReference type="AlphaFoldDB" id="A0A9N8E5L8"/>